<keyword evidence="1" id="KW-0812">Transmembrane</keyword>
<name>A0A5E4MW39_9HEMI</name>
<dbReference type="EMBL" id="CABPRJ010001434">
    <property type="protein sequence ID" value="VVC36516.1"/>
    <property type="molecule type" value="Genomic_DNA"/>
</dbReference>
<proteinExistence type="predicted"/>
<keyword evidence="3" id="KW-1185">Reference proteome</keyword>
<dbReference type="Proteomes" id="UP000325440">
    <property type="component" value="Unassembled WGS sequence"/>
</dbReference>
<evidence type="ECO:0000256" key="1">
    <source>
        <dbReference type="SAM" id="Phobius"/>
    </source>
</evidence>
<reference evidence="2 3" key="1">
    <citation type="submission" date="2019-08" db="EMBL/GenBank/DDBJ databases">
        <authorList>
            <person name="Alioto T."/>
            <person name="Alioto T."/>
            <person name="Gomez Garrido J."/>
        </authorList>
    </citation>
    <scope>NUCLEOTIDE SEQUENCE [LARGE SCALE GENOMIC DNA]</scope>
</reference>
<dbReference type="OrthoDB" id="6621146at2759"/>
<evidence type="ECO:0000313" key="2">
    <source>
        <dbReference type="EMBL" id="VVC36516.1"/>
    </source>
</evidence>
<evidence type="ECO:0008006" key="4">
    <source>
        <dbReference type="Google" id="ProtNLM"/>
    </source>
</evidence>
<evidence type="ECO:0000313" key="3">
    <source>
        <dbReference type="Proteomes" id="UP000325440"/>
    </source>
</evidence>
<feature type="transmembrane region" description="Helical" evidence="1">
    <location>
        <begin position="34"/>
        <end position="55"/>
    </location>
</feature>
<keyword evidence="1" id="KW-1133">Transmembrane helix</keyword>
<dbReference type="AlphaFoldDB" id="A0A5E4MW39"/>
<accession>A0A5E4MW39</accession>
<keyword evidence="1" id="KW-0472">Membrane</keyword>
<protein>
    <recommendedName>
        <fullName evidence="4">Gustatory receptor</fullName>
    </recommendedName>
</protein>
<organism evidence="2 3">
    <name type="scientific">Cinara cedri</name>
    <dbReference type="NCBI Taxonomy" id="506608"/>
    <lineage>
        <taxon>Eukaryota</taxon>
        <taxon>Metazoa</taxon>
        <taxon>Ecdysozoa</taxon>
        <taxon>Arthropoda</taxon>
        <taxon>Hexapoda</taxon>
        <taxon>Insecta</taxon>
        <taxon>Pterygota</taxon>
        <taxon>Neoptera</taxon>
        <taxon>Paraneoptera</taxon>
        <taxon>Hemiptera</taxon>
        <taxon>Sternorrhyncha</taxon>
        <taxon>Aphidomorpha</taxon>
        <taxon>Aphidoidea</taxon>
        <taxon>Aphididae</taxon>
        <taxon>Lachninae</taxon>
        <taxon>Cinara</taxon>
    </lineage>
</organism>
<sequence length="185" mass="20070">MNDHVAFLTAVIAVQLYSAFDEIRSLLVDEELAVHLQTLSANAIGVISTLLTAVYSARLRRIRCTLDRVERSLQQTVAVDGGNDNDGAVSWPFGYRARASLALAIVTFGYLKYGQLAASSGVDASAYVTVAVTLLRTVSMAGHYYVTVMFVGHVYLVKRSGHFLQTAFKGGQLHCTASVVFTITF</sequence>
<gene>
    <name evidence="2" type="ORF">CINCED_3A008827</name>
</gene>